<comment type="caution">
    <text evidence="1">The sequence shown here is derived from an EMBL/GenBank/DDBJ whole genome shotgun (WGS) entry which is preliminary data.</text>
</comment>
<proteinExistence type="predicted"/>
<dbReference type="HOGENOM" id="CLU_3120806_0_0_10"/>
<protein>
    <submittedName>
        <fullName evidence="1">Uncharacterized protein</fullName>
    </submittedName>
</protein>
<evidence type="ECO:0000313" key="2">
    <source>
        <dbReference type="Proteomes" id="UP000005510"/>
    </source>
</evidence>
<reference evidence="1 2" key="2">
    <citation type="submission" date="2008-10" db="EMBL/GenBank/DDBJ databases">
        <authorList>
            <person name="Fulton L."/>
            <person name="Clifton S."/>
            <person name="Fulton B."/>
            <person name="Xu J."/>
            <person name="Minx P."/>
            <person name="Pepin K.H."/>
            <person name="Johnson M."/>
            <person name="Bhonagiri V."/>
            <person name="Nash W.E."/>
            <person name="Mardis E.R."/>
            <person name="Wilson R.K."/>
        </authorList>
    </citation>
    <scope>NUCLEOTIDE SEQUENCE [LARGE SCALE GENOMIC DNA]</scope>
    <source>
        <strain evidence="1 2">DSM 18315</strain>
    </source>
</reference>
<gene>
    <name evidence="1" type="ORF">PRABACTJOHN_01250</name>
</gene>
<evidence type="ECO:0000313" key="1">
    <source>
        <dbReference type="EMBL" id="EEC97333.1"/>
    </source>
</evidence>
<name>B7B899_9BACT</name>
<dbReference type="Proteomes" id="UP000005510">
    <property type="component" value="Unassembled WGS sequence"/>
</dbReference>
<reference evidence="1 2" key="1">
    <citation type="submission" date="2008-10" db="EMBL/GenBank/DDBJ databases">
        <title>Draft genome sequence of Parabacteroides johnsonii (DSM 18315).</title>
        <authorList>
            <person name="Sudarsanam P."/>
            <person name="Ley R."/>
            <person name="Guruge J."/>
            <person name="Turnbaugh P.J."/>
            <person name="Mahowald M."/>
            <person name="Liep D."/>
            <person name="Gordon J."/>
        </authorList>
    </citation>
    <scope>NUCLEOTIDE SEQUENCE [LARGE SCALE GENOMIC DNA]</scope>
    <source>
        <strain evidence="1 2">DSM 18315</strain>
    </source>
</reference>
<accession>B7B899</accession>
<dbReference type="EMBL" id="ABYH01000105">
    <property type="protein sequence ID" value="EEC97333.1"/>
    <property type="molecule type" value="Genomic_DNA"/>
</dbReference>
<sequence>MIFRFNDYASKIEIFPRHYPPITKNISNKPINSTFLQKQEITLYFIYVFL</sequence>
<organism evidence="1 2">
    <name type="scientific">Parabacteroides johnsonii DSM 18315</name>
    <dbReference type="NCBI Taxonomy" id="537006"/>
    <lineage>
        <taxon>Bacteria</taxon>
        <taxon>Pseudomonadati</taxon>
        <taxon>Bacteroidota</taxon>
        <taxon>Bacteroidia</taxon>
        <taxon>Bacteroidales</taxon>
        <taxon>Tannerellaceae</taxon>
        <taxon>Parabacteroides</taxon>
    </lineage>
</organism>
<dbReference type="AlphaFoldDB" id="B7B899"/>
<dbReference type="STRING" id="537006.PRABACTJOHN_01250"/>